<dbReference type="PRINTS" id="PR00625">
    <property type="entry name" value="JDOMAIN"/>
</dbReference>
<dbReference type="AlphaFoldDB" id="A0AAV1E0X6"/>
<dbReference type="InterPro" id="IPR018253">
    <property type="entry name" value="DnaJ_domain_CS"/>
</dbReference>
<dbReference type="InterPro" id="IPR056988">
    <property type="entry name" value="Zn_ribbon_pln"/>
</dbReference>
<feature type="region of interest" description="Disordered" evidence="1">
    <location>
        <begin position="199"/>
        <end position="244"/>
    </location>
</feature>
<evidence type="ECO:0000313" key="4">
    <source>
        <dbReference type="Proteomes" id="UP001161247"/>
    </source>
</evidence>
<dbReference type="PROSITE" id="PS50076">
    <property type="entry name" value="DNAJ_2"/>
    <property type="match status" value="1"/>
</dbReference>
<reference evidence="3" key="1">
    <citation type="submission" date="2023-03" db="EMBL/GenBank/DDBJ databases">
        <authorList>
            <person name="Julca I."/>
        </authorList>
    </citation>
    <scope>NUCLEOTIDE SEQUENCE</scope>
</reference>
<dbReference type="Gene3D" id="1.10.287.110">
    <property type="entry name" value="DnaJ domain"/>
    <property type="match status" value="1"/>
</dbReference>
<feature type="region of interest" description="Disordered" evidence="1">
    <location>
        <begin position="546"/>
        <end position="565"/>
    </location>
</feature>
<name>A0AAV1E0X6_OLDCO</name>
<feature type="compositionally biased region" description="Low complexity" evidence="1">
    <location>
        <begin position="552"/>
        <end position="563"/>
    </location>
</feature>
<feature type="domain" description="J" evidence="2">
    <location>
        <begin position="66"/>
        <end position="130"/>
    </location>
</feature>
<dbReference type="InterPro" id="IPR001623">
    <property type="entry name" value="DnaJ_domain"/>
</dbReference>
<dbReference type="PROSITE" id="PS00636">
    <property type="entry name" value="DNAJ_1"/>
    <property type="match status" value="1"/>
</dbReference>
<keyword evidence="4" id="KW-1185">Reference proteome</keyword>
<gene>
    <name evidence="3" type="ORF">OLC1_LOCUS20178</name>
</gene>
<feature type="region of interest" description="Disordered" evidence="1">
    <location>
        <begin position="279"/>
        <end position="361"/>
    </location>
</feature>
<dbReference type="Pfam" id="PF23551">
    <property type="entry name" value="Zn_ribbon_20"/>
    <property type="match status" value="1"/>
</dbReference>
<evidence type="ECO:0000256" key="1">
    <source>
        <dbReference type="SAM" id="MobiDB-lite"/>
    </source>
</evidence>
<organism evidence="3 4">
    <name type="scientific">Oldenlandia corymbosa var. corymbosa</name>
    <dbReference type="NCBI Taxonomy" id="529605"/>
    <lineage>
        <taxon>Eukaryota</taxon>
        <taxon>Viridiplantae</taxon>
        <taxon>Streptophyta</taxon>
        <taxon>Embryophyta</taxon>
        <taxon>Tracheophyta</taxon>
        <taxon>Spermatophyta</taxon>
        <taxon>Magnoliopsida</taxon>
        <taxon>eudicotyledons</taxon>
        <taxon>Gunneridae</taxon>
        <taxon>Pentapetalae</taxon>
        <taxon>asterids</taxon>
        <taxon>lamiids</taxon>
        <taxon>Gentianales</taxon>
        <taxon>Rubiaceae</taxon>
        <taxon>Rubioideae</taxon>
        <taxon>Spermacoceae</taxon>
        <taxon>Hedyotis-Oldenlandia complex</taxon>
        <taxon>Oldenlandia</taxon>
    </lineage>
</organism>
<dbReference type="Pfam" id="PF00226">
    <property type="entry name" value="DnaJ"/>
    <property type="match status" value="1"/>
</dbReference>
<dbReference type="PANTHER" id="PTHR44137">
    <property type="entry name" value="BNAC03G44070D PROTEIN"/>
    <property type="match status" value="1"/>
</dbReference>
<feature type="region of interest" description="Disordered" evidence="1">
    <location>
        <begin position="873"/>
        <end position="895"/>
    </location>
</feature>
<feature type="compositionally biased region" description="Polar residues" evidence="1">
    <location>
        <begin position="877"/>
        <end position="895"/>
    </location>
</feature>
<sequence>MDCNKDEAVRAKELAEKMLAEKDLSGARRLASRARDLFPGLEGLSQFQEVLDVFAAAESKVYGEIDWYKVLGVDPFADEETIRKRYRKLALVLHPDKNKAAGAEGAFKIISEAWSLLSDKVKKAVYDQKLNSRATYGMFYGVNPAASIQRNGGYNFTSPSTAAWNSFAPSYPWTAFTPSKSNDGTNYTNSATAARYFSASSNPQTDSTLNKSNGNTRFTNSSTAAKKSFGQSKPRTNSAPGKSSGDTFWTLCEKCMMHYEYVSIYRDKNLLCPQCHLPFLAKEIPPPPPKRSTSRNSYRKQKSGDPASNTSSGLRTNFTTTSRVGTTGNSSHSMSQENISQNSSFNFGNLGSMPKPSMDAGQTLHGFQSTGLKRGHEEAFGGISVGNKSIATNTTGLPISDAPIIGSGLNLSKKRRADEHISTLRGESLLSQIPPSCAVGNGNNDSGNSVGGMETEKLFTPGTLKSKCSMEGSALDIRNLLVAKARMEIRKKLEEYNATKNRSPLGKVETEMKKDIPSVSSQEKSVVAGMMVAKNRNISVKGDHISAHTRRSSPSPAAACSSRETTKVAAVTDPSSDGLKESLHSGSAVVADTKTSETVTMSVPDPEFYDFDKDRIEKVFAENQVWAVYDNEDGMPRFYAMIHNVLSRKPFKVRISWLNSKTNSEIGPLNWVGCGFTKTCGEFRVGKHVVTNKLNIFSHRVKWSKGPRGVIHIFPRKGDIWALYRNWSSDWNELTPDDVIQQYDMVEVVQDYHEERGVAVTPLVKVAGFRSVFHQHVDPSKVYTIPREEMFRFSHQVVSYLLTGQEAGSAPKGCQELDTAAMPLELLQIMKEPMEAGGSSVGELAGVGDADARTISKDAKGAVTEQIIMHSSKTKVESTSGGKEVITQSGANCSP</sequence>
<accession>A0AAV1E0X6</accession>
<dbReference type="CDD" id="cd06257">
    <property type="entry name" value="DnaJ"/>
    <property type="match status" value="1"/>
</dbReference>
<evidence type="ECO:0000259" key="2">
    <source>
        <dbReference type="PROSITE" id="PS50076"/>
    </source>
</evidence>
<dbReference type="Proteomes" id="UP001161247">
    <property type="component" value="Chromosome 7"/>
</dbReference>
<proteinExistence type="predicted"/>
<feature type="compositionally biased region" description="Polar residues" evidence="1">
    <location>
        <begin position="306"/>
        <end position="349"/>
    </location>
</feature>
<dbReference type="SUPFAM" id="SSF46565">
    <property type="entry name" value="Chaperone J-domain"/>
    <property type="match status" value="1"/>
</dbReference>
<dbReference type="SMART" id="SM00271">
    <property type="entry name" value="DnaJ"/>
    <property type="match status" value="1"/>
</dbReference>
<dbReference type="Pfam" id="PF11926">
    <property type="entry name" value="DUF3444"/>
    <property type="match status" value="1"/>
</dbReference>
<dbReference type="PANTHER" id="PTHR44137:SF61">
    <property type="entry name" value="J DOMAIN-CONTAINING PROTEIN"/>
    <property type="match status" value="1"/>
</dbReference>
<protein>
    <submittedName>
        <fullName evidence="3">OLC1v1013658C1</fullName>
    </submittedName>
</protein>
<dbReference type="InterPro" id="IPR024593">
    <property type="entry name" value="DUF3444"/>
</dbReference>
<dbReference type="InterPro" id="IPR036869">
    <property type="entry name" value="J_dom_sf"/>
</dbReference>
<evidence type="ECO:0000313" key="3">
    <source>
        <dbReference type="EMBL" id="CAI9113116.1"/>
    </source>
</evidence>
<dbReference type="EMBL" id="OX459124">
    <property type="protein sequence ID" value="CAI9113116.1"/>
    <property type="molecule type" value="Genomic_DNA"/>
</dbReference>